<keyword evidence="3" id="KW-1185">Reference proteome</keyword>
<dbReference type="KEGG" id="omr:OXIME_000990"/>
<dbReference type="GeneID" id="95967726"/>
<dbReference type="Pfam" id="PF05833">
    <property type="entry name" value="NFACT_N"/>
    <property type="match status" value="1"/>
</dbReference>
<name>A0AAX4NG34_9ARCH</name>
<evidence type="ECO:0000313" key="3">
    <source>
        <dbReference type="Proteomes" id="UP001451606"/>
    </source>
</evidence>
<dbReference type="Proteomes" id="UP001451606">
    <property type="component" value="Chromosome"/>
</dbReference>
<organism evidence="2 3">
    <name type="scientific">Oxyplasma meridianum</name>
    <dbReference type="NCBI Taxonomy" id="3073602"/>
    <lineage>
        <taxon>Archaea</taxon>
        <taxon>Methanobacteriati</taxon>
        <taxon>Thermoplasmatota</taxon>
        <taxon>Thermoplasmata</taxon>
        <taxon>Thermoplasmatales</taxon>
        <taxon>Thermoplasmataceae</taxon>
        <taxon>Oxyplasma</taxon>
    </lineage>
</organism>
<dbReference type="Gene3D" id="2.30.310.10">
    <property type="entry name" value="ibrinogen binding protein from staphylococcus aureus domain"/>
    <property type="match status" value="1"/>
</dbReference>
<dbReference type="RefSeq" id="WP_393970758.1">
    <property type="nucleotide sequence ID" value="NZ_CP133772.1"/>
</dbReference>
<sequence length="610" mass="69655">MIDKFSSLDIHAFININMDKIKGSFIKKIYQVSPKIFLFNLYGQGEGKFPFYVDLSRVIAFYDPERPETPSQVTMVLRKSLSERRIVNVEQLNFDRVVKLTMHTGQEIIFELFREGNLIVTNSGKIEFVLSPREWRNRKLKVGEIYIPPSQNDPSSMSDEEVWGVLNQSKASLVQTLATRMNLGGEYSEELISRIGMEKSAMPPFEKVQTDKILEGIRSLMRESTLNKSYIYSEKRLFSPVEMKSIVSEVPIVFENFNKGLSHYILNFKPLDREKSPLERRIESQQRSIEEFRKIMEDENNKGKIIISNMPLINNLLSRIRRYEKEKALKFPLKMEGMDIDLADPAKKIVQIDLGGDRVELFYNKSPGENSSYHFDRSKEYRSKIEGALTAIQETQKMMNVKKVEKKKARSKQWFEIYHWFITSDGFLVIGGKDAKSNEKVVKKHMGDNDYYVHADIHGAPSTIVKAENGVKPSEKSLNEACAFALSFSRAWAAGMRSGSAYWVTPLQVSKTPESGEFISTGSWVIRGKRNYIFDLPLDLEVSTINYKGNDIPEIAPTGVIRKEEGKNIVRITPGDVKRNVIAREISKILGIGVEEIESILPPGSSQIIS</sequence>
<accession>A0AAX4NG34</accession>
<dbReference type="GO" id="GO:0072344">
    <property type="term" value="P:rescue of stalled ribosome"/>
    <property type="evidence" value="ECO:0007669"/>
    <property type="project" value="TreeGrafter"/>
</dbReference>
<proteinExistence type="predicted"/>
<dbReference type="GO" id="GO:0000049">
    <property type="term" value="F:tRNA binding"/>
    <property type="evidence" value="ECO:0007669"/>
    <property type="project" value="TreeGrafter"/>
</dbReference>
<protein>
    <submittedName>
        <fullName evidence="2">Ribosome rescue protein RqcH</fullName>
    </submittedName>
</protein>
<evidence type="ECO:0000259" key="1">
    <source>
        <dbReference type="Pfam" id="PF05670"/>
    </source>
</evidence>
<dbReference type="InterPro" id="IPR051608">
    <property type="entry name" value="RQC_Subunit_NEMF"/>
</dbReference>
<gene>
    <name evidence="2" type="primary">rqcH</name>
    <name evidence="2" type="ORF">OXIME_000990</name>
</gene>
<dbReference type="PANTHER" id="PTHR15239">
    <property type="entry name" value="NUCLEAR EXPORT MEDIATOR FACTOR NEMF"/>
    <property type="match status" value="1"/>
</dbReference>
<feature type="domain" description="NFACT RNA-binding" evidence="1">
    <location>
        <begin position="418"/>
        <end position="528"/>
    </location>
</feature>
<dbReference type="InterPro" id="IPR008532">
    <property type="entry name" value="NFACT_RNA-bd"/>
</dbReference>
<dbReference type="GO" id="GO:0043023">
    <property type="term" value="F:ribosomal large subunit binding"/>
    <property type="evidence" value="ECO:0007669"/>
    <property type="project" value="TreeGrafter"/>
</dbReference>
<dbReference type="AlphaFoldDB" id="A0AAX4NG34"/>
<dbReference type="PANTHER" id="PTHR15239:SF6">
    <property type="entry name" value="RIBOSOME QUALITY CONTROL COMPLEX SUBUNIT NEMF"/>
    <property type="match status" value="1"/>
</dbReference>
<dbReference type="NCBIfam" id="NF041120">
    <property type="entry name" value="RqcH_arch"/>
    <property type="match status" value="1"/>
</dbReference>
<dbReference type="EMBL" id="CP133772">
    <property type="protein sequence ID" value="WYY00420.1"/>
    <property type="molecule type" value="Genomic_DNA"/>
</dbReference>
<dbReference type="GO" id="GO:1990112">
    <property type="term" value="C:RQC complex"/>
    <property type="evidence" value="ECO:0007669"/>
    <property type="project" value="TreeGrafter"/>
</dbReference>
<evidence type="ECO:0000313" key="2">
    <source>
        <dbReference type="EMBL" id="WYY00420.1"/>
    </source>
</evidence>
<reference evidence="2 3" key="1">
    <citation type="submission" date="2023-09" db="EMBL/GenBank/DDBJ databases">
        <authorList>
            <person name="Golyshina O.V."/>
            <person name="Lunev E.A."/>
            <person name="Bargiela R."/>
            <person name="Gaines M.C."/>
            <person name="Daum B."/>
            <person name="Bale N.J."/>
            <person name="Koenen M."/>
            <person name="Sinninghe Damst J.S."/>
            <person name="Yakimov M."/>
            <person name="Golyshin P.N."/>
        </authorList>
    </citation>
    <scope>NUCLEOTIDE SEQUENCE [LARGE SCALE GENOMIC DNA]</scope>
    <source>
        <strain evidence="2 3">M1</strain>
    </source>
</reference>
<dbReference type="Pfam" id="PF05670">
    <property type="entry name" value="NFACT-R_1"/>
    <property type="match status" value="1"/>
</dbReference>